<keyword evidence="2" id="KW-0472">Membrane</keyword>
<dbReference type="PANTHER" id="PTHR43280:SF2">
    <property type="entry name" value="HTH-TYPE TRANSCRIPTIONAL REGULATOR EXSA"/>
    <property type="match status" value="1"/>
</dbReference>
<dbReference type="HOGENOM" id="CLU_403753_0_0_0"/>
<keyword evidence="5" id="KW-1185">Reference proteome</keyword>
<keyword evidence="4" id="KW-0614">Plasmid</keyword>
<dbReference type="GO" id="GO:0043565">
    <property type="term" value="F:sequence-specific DNA binding"/>
    <property type="evidence" value="ECO:0007669"/>
    <property type="project" value="InterPro"/>
</dbReference>
<dbReference type="InterPro" id="IPR018060">
    <property type="entry name" value="HTH_AraC"/>
</dbReference>
<dbReference type="OrthoDB" id="792101at2"/>
<accession>E3HC60</accession>
<feature type="transmembrane region" description="Helical" evidence="2">
    <location>
        <begin position="245"/>
        <end position="268"/>
    </location>
</feature>
<keyword evidence="2" id="KW-0812">Transmembrane</keyword>
<evidence type="ECO:0000256" key="1">
    <source>
        <dbReference type="ARBA" id="ARBA00023125"/>
    </source>
</evidence>
<geneLocation type="plasmid" evidence="4 5">
    <name>pILYOP01</name>
</geneLocation>
<dbReference type="AlphaFoldDB" id="E3HC60"/>
<dbReference type="Proteomes" id="UP000006875">
    <property type="component" value="Plasmid pILYOP01"/>
</dbReference>
<evidence type="ECO:0000313" key="4">
    <source>
        <dbReference type="EMBL" id="ADO83903.1"/>
    </source>
</evidence>
<feature type="domain" description="HTH araC/xylS-type" evidence="3">
    <location>
        <begin position="580"/>
        <end position="679"/>
    </location>
</feature>
<dbReference type="PROSITE" id="PS01124">
    <property type="entry name" value="HTH_ARAC_FAMILY_2"/>
    <property type="match status" value="1"/>
</dbReference>
<evidence type="ECO:0000256" key="2">
    <source>
        <dbReference type="SAM" id="Phobius"/>
    </source>
</evidence>
<keyword evidence="2" id="KW-1133">Transmembrane helix</keyword>
<sequence>MKEKKRQKKIEKTILLILFITSSIYIVYSLEAQWRKDKSAYLQEADKFKIRSFNEISRVISFLTYIPQKYDKERAIAEISYKEKVDPLAIFTIQQKLKSDYFIFSKNNSNLSIIDKKNKNVVGPYDTFELDDFIEENNLPENIYDIKGYKSKGKYFFIKPSLRKNIYYLLTISDDFFELNAENKRFGKWYFIYDGNLINADEKTDNSEILKLVKPNKGLENNIQIYYKETETSKETKLTGLLKNIFLYLSLNLIFLSILTKILVSIAYKPIMKMMSNFGYEKNKEDDVLSSMNRVYSKLKTENELLREINKKTVIYTRNKGMVDFFKGIIKFKDLDDSVKNNIETYKIFLGHAEINDYSDEEAISFKQEIGKFTKEKNGLFLLIDKDLIALLIPSDKLNRDKIKGLLEDLESKYDMEINGFLSKKEYKIEELYNQYNGFMKFLDYKFQLRKKKVISEDDISENSKDYYYPIGVEQRLINNIINKRIDDINKIYEDIFYENFQQRKISSVRFEKLKVLISNTIRRIQESIPSEKRISEHLFSAIIESESVDILRINVDKSINSLLETLPKPKDNTNNVINDKIDEFIKLNYAKDISLLDFAEYMGVTLQYASNLYKKVKNETFNKSLRKYRIEKSIELYNANNTLRIKDLSSMVGYTNTMTFINNFKREKGLPPGKFFVNKN</sequence>
<protein>
    <submittedName>
        <fullName evidence="4">Helix-turn-helix, AraC domain protein</fullName>
    </submittedName>
</protein>
<gene>
    <name evidence="4" type="ordered locus">Ilyop_2139</name>
</gene>
<keyword evidence="1" id="KW-0238">DNA-binding</keyword>
<dbReference type="Pfam" id="PF12833">
    <property type="entry name" value="HTH_18"/>
    <property type="match status" value="1"/>
</dbReference>
<dbReference type="Gene3D" id="1.10.10.60">
    <property type="entry name" value="Homeodomain-like"/>
    <property type="match status" value="2"/>
</dbReference>
<evidence type="ECO:0000313" key="5">
    <source>
        <dbReference type="Proteomes" id="UP000006875"/>
    </source>
</evidence>
<name>E3HC60_ILYPC</name>
<dbReference type="EMBL" id="CP002282">
    <property type="protein sequence ID" value="ADO83903.1"/>
    <property type="molecule type" value="Genomic_DNA"/>
</dbReference>
<dbReference type="PANTHER" id="PTHR43280">
    <property type="entry name" value="ARAC-FAMILY TRANSCRIPTIONAL REGULATOR"/>
    <property type="match status" value="1"/>
</dbReference>
<dbReference type="KEGG" id="ipo:Ilyop_2139"/>
<proteinExistence type="predicted"/>
<reference evidence="4 5" key="1">
    <citation type="journal article" date="2010" name="Stand. Genomic Sci.">
        <title>Complete genome sequence of Ilyobacter polytropus type strain (CuHbu1).</title>
        <authorList>
            <person name="Sikorski J."/>
            <person name="Chertkov O."/>
            <person name="Lapidus A."/>
            <person name="Nolan M."/>
            <person name="Lucas S."/>
            <person name="Del Rio T.G."/>
            <person name="Tice H."/>
            <person name="Cheng J.F."/>
            <person name="Tapia R."/>
            <person name="Han C."/>
            <person name="Goodwin L."/>
            <person name="Pitluck S."/>
            <person name="Liolios K."/>
            <person name="Ivanova N."/>
            <person name="Mavromatis K."/>
            <person name="Mikhailova N."/>
            <person name="Pati A."/>
            <person name="Chen A."/>
            <person name="Palaniappan K."/>
            <person name="Land M."/>
            <person name="Hauser L."/>
            <person name="Chang Y.J."/>
            <person name="Jeffries C.D."/>
            <person name="Brambilla E."/>
            <person name="Yasawong M."/>
            <person name="Rohde M."/>
            <person name="Pukall R."/>
            <person name="Spring S."/>
            <person name="Goker M."/>
            <person name="Woyke T."/>
            <person name="Bristow J."/>
            <person name="Eisen J.A."/>
            <person name="Markowitz V."/>
            <person name="Hugenholtz P."/>
            <person name="Kyrpides N.C."/>
            <person name="Klenk H.P."/>
        </authorList>
    </citation>
    <scope>NUCLEOTIDE SEQUENCE [LARGE SCALE GENOMIC DNA]</scope>
    <source>
        <strain evidence="5">ATCC 51220 / DSM 2926 / LMG 16218 / CuHBu1</strain>
        <plasmid evidence="5">pILYOP01</plasmid>
    </source>
</reference>
<dbReference type="RefSeq" id="WP_013388565.1">
    <property type="nucleotide sequence ID" value="NC_014633.1"/>
</dbReference>
<dbReference type="GO" id="GO:0003700">
    <property type="term" value="F:DNA-binding transcription factor activity"/>
    <property type="evidence" value="ECO:0007669"/>
    <property type="project" value="InterPro"/>
</dbReference>
<organism evidence="4 5">
    <name type="scientific">Ilyobacter polytropus (strain ATCC 51220 / DSM 2926 / LMG 16218 / CuHBu1)</name>
    <dbReference type="NCBI Taxonomy" id="572544"/>
    <lineage>
        <taxon>Bacteria</taxon>
        <taxon>Fusobacteriati</taxon>
        <taxon>Fusobacteriota</taxon>
        <taxon>Fusobacteriia</taxon>
        <taxon>Fusobacteriales</taxon>
        <taxon>Fusobacteriaceae</taxon>
        <taxon>Ilyobacter</taxon>
    </lineage>
</organism>
<evidence type="ECO:0000259" key="3">
    <source>
        <dbReference type="PROSITE" id="PS01124"/>
    </source>
</evidence>
<dbReference type="SMART" id="SM00342">
    <property type="entry name" value="HTH_ARAC"/>
    <property type="match status" value="1"/>
</dbReference>